<name>A0ACC1MQA4_9HYPO</name>
<proteinExistence type="predicted"/>
<evidence type="ECO:0000313" key="2">
    <source>
        <dbReference type="Proteomes" id="UP001143910"/>
    </source>
</evidence>
<gene>
    <name evidence="1" type="ORF">NQ176_g8807</name>
</gene>
<accession>A0ACC1MQA4</accession>
<protein>
    <submittedName>
        <fullName evidence="1">Uncharacterized protein</fullName>
    </submittedName>
</protein>
<dbReference type="EMBL" id="JANJQO010001803">
    <property type="protein sequence ID" value="KAJ2969177.1"/>
    <property type="molecule type" value="Genomic_DNA"/>
</dbReference>
<dbReference type="Proteomes" id="UP001143910">
    <property type="component" value="Unassembled WGS sequence"/>
</dbReference>
<comment type="caution">
    <text evidence="1">The sequence shown here is derived from an EMBL/GenBank/DDBJ whole genome shotgun (WGS) entry which is preliminary data.</text>
</comment>
<evidence type="ECO:0000313" key="1">
    <source>
        <dbReference type="EMBL" id="KAJ2969177.1"/>
    </source>
</evidence>
<organism evidence="1 2">
    <name type="scientific">Zarea fungicola</name>
    <dbReference type="NCBI Taxonomy" id="93591"/>
    <lineage>
        <taxon>Eukaryota</taxon>
        <taxon>Fungi</taxon>
        <taxon>Dikarya</taxon>
        <taxon>Ascomycota</taxon>
        <taxon>Pezizomycotina</taxon>
        <taxon>Sordariomycetes</taxon>
        <taxon>Hypocreomycetidae</taxon>
        <taxon>Hypocreales</taxon>
        <taxon>Cordycipitaceae</taxon>
        <taxon>Zarea</taxon>
    </lineage>
</organism>
<sequence length="698" mass="77798">MKRLTAETLLAAPRRGDAVPNARGCLALHTLSTHKFGDGTRKEVRIMNLKTGHSSQFSDDENVHDATWIPGTTGEDVVYLRSGGDDRKGRTEVVVASAVYVTKEHYTIAEIDAPIADLKLKALGDGSVAFVVTGLVGNDGSLFNDEKVKHRSTGRIYDTPRAVVWNELRKAERYSLWYTKLVSEHGKWKLAGDLTNLMEDKSLEIVGKYDNGDARDSYDISKNGIAFIAHDLGTQKPHESGYSRAYYASIASFVKAPKQRPQPISMPKEVKPGSCFNIRISPDTCVIGFLYTQSGSVHNERLYMTSTFSLSAFEVLSRLGLISEDHDPLSGFEFTGCSNRLILKTSRRGRDILSCLKLREGEKPIVLFKGGSVSSFRPLQSSHWDQLLVSCSNFIDSSIWQLVPINGDTEIETISSMTDNGKKLGLSPTMVSEFWFEGADNIRVQSFMLRPSDFDERKTYPWVLIPHGGPVLAHKDAWSTRWNAAAWAEQGYVVILPNITGSTGFGCEFANRIRGEYGGRPAADILKLVGHLESIPYLDQDKAILAGASYGAYLISWLFGDDFCGAVWHDGVYGIPSANMQNDLIMDDGIFEGSVYPWINHGALERWNPARPERISKWKNAPPTLIIHGEKDYRCPFADGIATMHALKGHDVPTRFLMFPDEGHWVLNPENSLVWHQTVWDWIARCVAGKIKRGDTEW</sequence>
<keyword evidence="2" id="KW-1185">Reference proteome</keyword>
<reference evidence="1" key="1">
    <citation type="submission" date="2022-08" db="EMBL/GenBank/DDBJ databases">
        <title>Genome Sequence of Lecanicillium fungicola.</title>
        <authorList>
            <person name="Buettner E."/>
        </authorList>
    </citation>
    <scope>NUCLEOTIDE SEQUENCE</scope>
    <source>
        <strain evidence="1">Babe33</strain>
    </source>
</reference>